<gene>
    <name evidence="1" type="ORF">CHS0354_024458</name>
</gene>
<reference evidence="1" key="1">
    <citation type="journal article" date="2021" name="Genome Biol. Evol.">
        <title>A High-Quality Reference Genome for a Parasitic Bivalve with Doubly Uniparental Inheritance (Bivalvia: Unionida).</title>
        <authorList>
            <person name="Smith C.H."/>
        </authorList>
    </citation>
    <scope>NUCLEOTIDE SEQUENCE</scope>
    <source>
        <strain evidence="1">CHS0354</strain>
    </source>
</reference>
<feature type="non-terminal residue" evidence="1">
    <location>
        <position position="1"/>
    </location>
</feature>
<reference evidence="1" key="2">
    <citation type="journal article" date="2021" name="Genome Biol. Evol.">
        <title>Developing a high-quality reference genome for a parasitic bivalve with doubly uniparental inheritance (Bivalvia: Unionida).</title>
        <authorList>
            <person name="Smith C.H."/>
        </authorList>
    </citation>
    <scope>NUCLEOTIDE SEQUENCE</scope>
    <source>
        <strain evidence="1">CHS0354</strain>
        <tissue evidence="1">Mantle</tissue>
    </source>
</reference>
<reference evidence="1" key="3">
    <citation type="submission" date="2023-05" db="EMBL/GenBank/DDBJ databases">
        <authorList>
            <person name="Smith C.H."/>
        </authorList>
    </citation>
    <scope>NUCLEOTIDE SEQUENCE</scope>
    <source>
        <strain evidence="1">CHS0354</strain>
        <tissue evidence="1">Mantle</tissue>
    </source>
</reference>
<name>A0AAE0TPR3_9BIVA</name>
<keyword evidence="2" id="KW-1185">Reference proteome</keyword>
<dbReference type="EMBL" id="JAEAOA010001453">
    <property type="protein sequence ID" value="KAK3612488.1"/>
    <property type="molecule type" value="Genomic_DNA"/>
</dbReference>
<dbReference type="AlphaFoldDB" id="A0AAE0TPR3"/>
<proteinExistence type="predicted"/>
<dbReference type="Proteomes" id="UP001195483">
    <property type="component" value="Unassembled WGS sequence"/>
</dbReference>
<evidence type="ECO:0000313" key="2">
    <source>
        <dbReference type="Proteomes" id="UP001195483"/>
    </source>
</evidence>
<protein>
    <submittedName>
        <fullName evidence="1">Uncharacterized protein</fullName>
    </submittedName>
</protein>
<evidence type="ECO:0000313" key="1">
    <source>
        <dbReference type="EMBL" id="KAK3612488.1"/>
    </source>
</evidence>
<sequence length="124" mass="14291">MPFFVHIGITEATARRACRLKKCFRDRKPERLKVEDGALCWQRSLPTTQRLIDFRARSAKARSGDLVSSKMLRSHRRPGINSQGQRYRLFAIKDSKENCFAGHPYSLVQGGPLHYWTIELNSSL</sequence>
<accession>A0AAE0TPR3</accession>
<comment type="caution">
    <text evidence="1">The sequence shown here is derived from an EMBL/GenBank/DDBJ whole genome shotgun (WGS) entry which is preliminary data.</text>
</comment>
<organism evidence="1 2">
    <name type="scientific">Potamilus streckersoni</name>
    <dbReference type="NCBI Taxonomy" id="2493646"/>
    <lineage>
        <taxon>Eukaryota</taxon>
        <taxon>Metazoa</taxon>
        <taxon>Spiralia</taxon>
        <taxon>Lophotrochozoa</taxon>
        <taxon>Mollusca</taxon>
        <taxon>Bivalvia</taxon>
        <taxon>Autobranchia</taxon>
        <taxon>Heteroconchia</taxon>
        <taxon>Palaeoheterodonta</taxon>
        <taxon>Unionida</taxon>
        <taxon>Unionoidea</taxon>
        <taxon>Unionidae</taxon>
        <taxon>Ambleminae</taxon>
        <taxon>Lampsilini</taxon>
        <taxon>Potamilus</taxon>
    </lineage>
</organism>